<dbReference type="AlphaFoldDB" id="A0A9X9LGP3"/>
<evidence type="ECO:0000256" key="1">
    <source>
        <dbReference type="SAM" id="MobiDB-lite"/>
    </source>
</evidence>
<evidence type="ECO:0000313" key="3">
    <source>
        <dbReference type="Proteomes" id="UP000269945"/>
    </source>
</evidence>
<proteinExistence type="predicted"/>
<protein>
    <submittedName>
        <fullName evidence="2">Uncharacterized protein</fullName>
    </submittedName>
</protein>
<feature type="region of interest" description="Disordered" evidence="1">
    <location>
        <begin position="20"/>
        <end position="52"/>
    </location>
</feature>
<name>A0A9X9LGP3_GULGU</name>
<keyword evidence="3" id="KW-1185">Reference proteome</keyword>
<accession>A0A9X9LGP3</accession>
<comment type="caution">
    <text evidence="2">The sequence shown here is derived from an EMBL/GenBank/DDBJ whole genome shotgun (WGS) entry which is preliminary data.</text>
</comment>
<sequence>MCPFLLISLTNQPRPAVFTSHPCKPQKPGSQQGMIQPHRQGRPVGGRHTAVSSQIQTSNLTRSLHFVLFQHWPGEQKVVVQGAVPFSSV</sequence>
<gene>
    <name evidence="2" type="ORF">BN2614_LOCUS1</name>
</gene>
<dbReference type="EMBL" id="CYRY02003066">
    <property type="protein sequence ID" value="VCW67738.1"/>
    <property type="molecule type" value="Genomic_DNA"/>
</dbReference>
<organism evidence="2 3">
    <name type="scientific">Gulo gulo</name>
    <name type="common">Wolverine</name>
    <name type="synonym">Gluton</name>
    <dbReference type="NCBI Taxonomy" id="48420"/>
    <lineage>
        <taxon>Eukaryota</taxon>
        <taxon>Metazoa</taxon>
        <taxon>Chordata</taxon>
        <taxon>Craniata</taxon>
        <taxon>Vertebrata</taxon>
        <taxon>Euteleostomi</taxon>
        <taxon>Mammalia</taxon>
        <taxon>Eutheria</taxon>
        <taxon>Laurasiatheria</taxon>
        <taxon>Carnivora</taxon>
        <taxon>Caniformia</taxon>
        <taxon>Musteloidea</taxon>
        <taxon>Mustelidae</taxon>
        <taxon>Guloninae</taxon>
        <taxon>Gulo</taxon>
    </lineage>
</organism>
<evidence type="ECO:0000313" key="2">
    <source>
        <dbReference type="EMBL" id="VCW67738.1"/>
    </source>
</evidence>
<reference evidence="2 3" key="1">
    <citation type="submission" date="2018-10" db="EMBL/GenBank/DDBJ databases">
        <authorList>
            <person name="Ekblom R."/>
            <person name="Jareborg N."/>
        </authorList>
    </citation>
    <scope>NUCLEOTIDE SEQUENCE [LARGE SCALE GENOMIC DNA]</scope>
    <source>
        <tissue evidence="2">Muscle</tissue>
    </source>
</reference>
<dbReference type="Proteomes" id="UP000269945">
    <property type="component" value="Unassembled WGS sequence"/>
</dbReference>